<dbReference type="CDD" id="cd02869">
    <property type="entry name" value="PseudoU_synth_RluA_like"/>
    <property type="match status" value="1"/>
</dbReference>
<organism evidence="2 3">
    <name type="scientific">Klebsormidium nitens</name>
    <name type="common">Green alga</name>
    <name type="synonym">Ulothrix nitens</name>
    <dbReference type="NCBI Taxonomy" id="105231"/>
    <lineage>
        <taxon>Eukaryota</taxon>
        <taxon>Viridiplantae</taxon>
        <taxon>Streptophyta</taxon>
        <taxon>Klebsormidiophyceae</taxon>
        <taxon>Klebsormidiales</taxon>
        <taxon>Klebsormidiaceae</taxon>
        <taxon>Klebsormidium</taxon>
    </lineage>
</organism>
<feature type="domain" description="Pseudouridine synthase RsuA/RluA-like" evidence="1">
    <location>
        <begin position="163"/>
        <end position="330"/>
    </location>
</feature>
<dbReference type="EMBL" id="DF237001">
    <property type="protein sequence ID" value="GAQ80342.1"/>
    <property type="molecule type" value="Genomic_DNA"/>
</dbReference>
<dbReference type="Gene3D" id="3.30.2350.10">
    <property type="entry name" value="Pseudouridine synthase"/>
    <property type="match status" value="1"/>
</dbReference>
<dbReference type="OrthoDB" id="424794at2759"/>
<dbReference type="GO" id="GO:0009982">
    <property type="term" value="F:pseudouridine synthase activity"/>
    <property type="evidence" value="ECO:0000318"/>
    <property type="project" value="GO_Central"/>
</dbReference>
<dbReference type="Pfam" id="PF00849">
    <property type="entry name" value="PseudoU_synth_2"/>
    <property type="match status" value="1"/>
</dbReference>
<proteinExistence type="predicted"/>
<dbReference type="Proteomes" id="UP000054558">
    <property type="component" value="Unassembled WGS sequence"/>
</dbReference>
<dbReference type="PANTHER" id="PTHR21600:SF52">
    <property type="entry name" value="PSEUDOURIDINE SYNTHASE RSUA_RLUA-LIKE DOMAIN-CONTAINING PROTEIN"/>
    <property type="match status" value="1"/>
</dbReference>
<dbReference type="PANTHER" id="PTHR21600">
    <property type="entry name" value="MITOCHONDRIAL RNA PSEUDOURIDINE SYNTHASE"/>
    <property type="match status" value="1"/>
</dbReference>
<evidence type="ECO:0000259" key="1">
    <source>
        <dbReference type="Pfam" id="PF00849"/>
    </source>
</evidence>
<reference evidence="2 3" key="1">
    <citation type="journal article" date="2014" name="Nat. Commun.">
        <title>Klebsormidium flaccidum genome reveals primary factors for plant terrestrial adaptation.</title>
        <authorList>
            <person name="Hori K."/>
            <person name="Maruyama F."/>
            <person name="Fujisawa T."/>
            <person name="Togashi T."/>
            <person name="Yamamoto N."/>
            <person name="Seo M."/>
            <person name="Sato S."/>
            <person name="Yamada T."/>
            <person name="Mori H."/>
            <person name="Tajima N."/>
            <person name="Moriyama T."/>
            <person name="Ikeuchi M."/>
            <person name="Watanabe M."/>
            <person name="Wada H."/>
            <person name="Kobayashi K."/>
            <person name="Saito M."/>
            <person name="Masuda T."/>
            <person name="Sasaki-Sekimoto Y."/>
            <person name="Mashiguchi K."/>
            <person name="Awai K."/>
            <person name="Shimojima M."/>
            <person name="Masuda S."/>
            <person name="Iwai M."/>
            <person name="Nobusawa T."/>
            <person name="Narise T."/>
            <person name="Kondo S."/>
            <person name="Saito H."/>
            <person name="Sato R."/>
            <person name="Murakawa M."/>
            <person name="Ihara Y."/>
            <person name="Oshima-Yamada Y."/>
            <person name="Ohtaka K."/>
            <person name="Satoh M."/>
            <person name="Sonobe K."/>
            <person name="Ishii M."/>
            <person name="Ohtani R."/>
            <person name="Kanamori-Sato M."/>
            <person name="Honoki R."/>
            <person name="Miyazaki D."/>
            <person name="Mochizuki H."/>
            <person name="Umetsu J."/>
            <person name="Higashi K."/>
            <person name="Shibata D."/>
            <person name="Kamiya Y."/>
            <person name="Sato N."/>
            <person name="Nakamura Y."/>
            <person name="Tabata S."/>
            <person name="Ida S."/>
            <person name="Kurokawa K."/>
            <person name="Ohta H."/>
        </authorList>
    </citation>
    <scope>NUCLEOTIDE SEQUENCE [LARGE SCALE GENOMIC DNA]</scope>
    <source>
        <strain evidence="2 3">NIES-2285</strain>
    </source>
</reference>
<sequence length="418" mass="46380">MNSNPGKAVTSKFSRAAGWEYPPSLFPLPDPTWPARVEHLLVLQEKGTAVDELEQQLDLPPSFAEDLIKFGAVHYAPLLPPPPPNSRPSVHSQWSESTAKASDEFGLHPSSQALKLMMRVGRLQDPFRLLRQGGYLRVHVHPKRFPRCYEVDWRGRVLTETPDYVILDKPAGVPVQGTVDNLVENCAACLLEALGLEEPLKVTHRLDVGTEGCLVLAKTPAFLRSFNQLLADRKVHKTYRALAAARPPLGRLLHWTQPKSYAPRILSDETRDGWLPCELEILAVDEVPWPTGAVGSLRMEDGGWPPQATAYECTVRLITGRTHQVRAQLARVGCPLLGDTMYMPGPAIEHLAGLEPSSSSFDLLGAELSRKVAPLHCCLEDRRIYGAEPGGPLALQAWKLRWDSGTEEYVAGTPWWRT</sequence>
<dbReference type="InterPro" id="IPR050188">
    <property type="entry name" value="RluA_PseudoU_synthase"/>
</dbReference>
<dbReference type="GO" id="GO:0000455">
    <property type="term" value="P:enzyme-directed rRNA pseudouridine synthesis"/>
    <property type="evidence" value="ECO:0000318"/>
    <property type="project" value="GO_Central"/>
</dbReference>
<keyword evidence="3" id="KW-1185">Reference proteome</keyword>
<evidence type="ECO:0000313" key="3">
    <source>
        <dbReference type="Proteomes" id="UP000054558"/>
    </source>
</evidence>
<evidence type="ECO:0000313" key="2">
    <source>
        <dbReference type="EMBL" id="GAQ80342.1"/>
    </source>
</evidence>
<dbReference type="AlphaFoldDB" id="A0A1Y1HRB5"/>
<dbReference type="STRING" id="105231.A0A1Y1HRB5"/>
<dbReference type="OMA" id="GEHHSYK"/>
<dbReference type="InterPro" id="IPR006145">
    <property type="entry name" value="PsdUridine_synth_RsuA/RluA"/>
</dbReference>
<dbReference type="GO" id="GO:0003723">
    <property type="term" value="F:RNA binding"/>
    <property type="evidence" value="ECO:0007669"/>
    <property type="project" value="InterPro"/>
</dbReference>
<gene>
    <name evidence="2" type="ORF">KFL_000520130</name>
</gene>
<name>A0A1Y1HRB5_KLENI</name>
<protein>
    <recommendedName>
        <fullName evidence="1">Pseudouridine synthase RsuA/RluA-like domain-containing protein</fullName>
    </recommendedName>
</protein>
<dbReference type="SUPFAM" id="SSF55120">
    <property type="entry name" value="Pseudouridine synthase"/>
    <property type="match status" value="1"/>
</dbReference>
<accession>A0A1Y1HRB5</accession>
<dbReference type="InterPro" id="IPR020103">
    <property type="entry name" value="PsdUridine_synth_cat_dom_sf"/>
</dbReference>